<keyword evidence="4" id="KW-0804">Transcription</keyword>
<gene>
    <name evidence="6" type="ORF">C1I64_06205</name>
</gene>
<dbReference type="GO" id="GO:0003677">
    <property type="term" value="F:DNA binding"/>
    <property type="evidence" value="ECO:0007669"/>
    <property type="project" value="UniProtKB-KW"/>
</dbReference>
<keyword evidence="3" id="KW-0238">DNA-binding</keyword>
<evidence type="ECO:0000259" key="5">
    <source>
        <dbReference type="PROSITE" id="PS50931"/>
    </source>
</evidence>
<name>A0A3Q9UWU4_9MICO</name>
<protein>
    <submittedName>
        <fullName evidence="6">LysR family transcriptional regulator</fullName>
    </submittedName>
</protein>
<dbReference type="RefSeq" id="WP_127886578.1">
    <property type="nucleotide sequence ID" value="NZ_CP028137.1"/>
</dbReference>
<keyword evidence="2" id="KW-0805">Transcription regulation</keyword>
<dbReference type="Gene3D" id="3.40.190.10">
    <property type="entry name" value="Periplasmic binding protein-like II"/>
    <property type="match status" value="2"/>
</dbReference>
<organism evidence="6 7">
    <name type="scientific">Rathayibacter festucae DSM 15932</name>
    <dbReference type="NCBI Taxonomy" id="1328866"/>
    <lineage>
        <taxon>Bacteria</taxon>
        <taxon>Bacillati</taxon>
        <taxon>Actinomycetota</taxon>
        <taxon>Actinomycetes</taxon>
        <taxon>Micrococcales</taxon>
        <taxon>Microbacteriaceae</taxon>
        <taxon>Rathayibacter</taxon>
    </lineage>
</organism>
<dbReference type="GO" id="GO:0032993">
    <property type="term" value="C:protein-DNA complex"/>
    <property type="evidence" value="ECO:0007669"/>
    <property type="project" value="TreeGrafter"/>
</dbReference>
<feature type="domain" description="HTH lysR-type" evidence="5">
    <location>
        <begin position="1"/>
        <end position="62"/>
    </location>
</feature>
<evidence type="ECO:0000313" key="6">
    <source>
        <dbReference type="EMBL" id="AZZ51679.1"/>
    </source>
</evidence>
<sequence length="322" mass="33366">MTLDVPPQLLRALGAVLRTGSFTGASEQTGFTQSAVSKQIAALEEAVGAPLFQRGPRGVVPTPAALGLARHASAILDHLDTAAREIADLDRPLLGRVSLGAFATAAMHLAPETIARVTRAHPAVDVVLVESSTPVQLRRLRTGRLDLAVVAVGAEPDGAEPDGYGLEGIDTEVLPAASLHVAVGERHPWAHARELSVDDLAGADWVVGRGARGEPQFGAWPALAQPRVVAEIDSWSSRLALVAAGLGVTTVPALAIAGLPRGVVAVPVAGPRWAGRSLRVAWCGELDPAARLVRSALHAVAADIAATHSAPREMPLVSATRR</sequence>
<dbReference type="Pfam" id="PF00126">
    <property type="entry name" value="HTH_1"/>
    <property type="match status" value="1"/>
</dbReference>
<dbReference type="PRINTS" id="PR00039">
    <property type="entry name" value="HTHLYSR"/>
</dbReference>
<proteinExistence type="inferred from homology"/>
<comment type="similarity">
    <text evidence="1">Belongs to the LysR transcriptional regulatory family.</text>
</comment>
<evidence type="ECO:0000256" key="4">
    <source>
        <dbReference type="ARBA" id="ARBA00023163"/>
    </source>
</evidence>
<accession>A0A3Q9UWU4</accession>
<dbReference type="InterPro" id="IPR000847">
    <property type="entry name" value="LysR_HTH_N"/>
</dbReference>
<dbReference type="Proteomes" id="UP000285317">
    <property type="component" value="Chromosome"/>
</dbReference>
<dbReference type="Pfam" id="PF03466">
    <property type="entry name" value="LysR_substrate"/>
    <property type="match status" value="1"/>
</dbReference>
<dbReference type="GO" id="GO:0003700">
    <property type="term" value="F:DNA-binding transcription factor activity"/>
    <property type="evidence" value="ECO:0007669"/>
    <property type="project" value="InterPro"/>
</dbReference>
<reference evidence="6 7" key="1">
    <citation type="submission" date="2018-03" db="EMBL/GenBank/DDBJ databases">
        <title>Bacteriophage NCPPB3778 and a type I-E CRISPR drive the evolution of the US Biological Select Agent, Rathayibacter toxicus.</title>
        <authorList>
            <person name="Davis E.W.II."/>
            <person name="Tabima J.F."/>
            <person name="Weisberg A.J."/>
            <person name="Dantas Lopes L."/>
            <person name="Wiseman M.S."/>
            <person name="Wiseman M.S."/>
            <person name="Pupko T."/>
            <person name="Belcher M.S."/>
            <person name="Sechler A.J."/>
            <person name="Tancos M.A."/>
            <person name="Schroeder B.K."/>
            <person name="Murray T.D."/>
            <person name="Luster D.G."/>
            <person name="Schneider W.L."/>
            <person name="Rogers E."/>
            <person name="Andreote F.D."/>
            <person name="Grunwald N.J."/>
            <person name="Putnam M.L."/>
            <person name="Chang J.H."/>
        </authorList>
    </citation>
    <scope>NUCLEOTIDE SEQUENCE [LARGE SCALE GENOMIC DNA]</scope>
    <source>
        <strain evidence="6 7">DSM 15932</strain>
    </source>
</reference>
<dbReference type="InterPro" id="IPR036390">
    <property type="entry name" value="WH_DNA-bd_sf"/>
</dbReference>
<dbReference type="PROSITE" id="PS50931">
    <property type="entry name" value="HTH_LYSR"/>
    <property type="match status" value="1"/>
</dbReference>
<dbReference type="PANTHER" id="PTHR30346:SF29">
    <property type="entry name" value="LYSR SUBSTRATE-BINDING"/>
    <property type="match status" value="1"/>
</dbReference>
<evidence type="ECO:0000256" key="1">
    <source>
        <dbReference type="ARBA" id="ARBA00009437"/>
    </source>
</evidence>
<dbReference type="SUPFAM" id="SSF53850">
    <property type="entry name" value="Periplasmic binding protein-like II"/>
    <property type="match status" value="1"/>
</dbReference>
<dbReference type="SUPFAM" id="SSF46785">
    <property type="entry name" value="Winged helix' DNA-binding domain"/>
    <property type="match status" value="1"/>
</dbReference>
<dbReference type="EMBL" id="CP028137">
    <property type="protein sequence ID" value="AZZ51679.1"/>
    <property type="molecule type" value="Genomic_DNA"/>
</dbReference>
<dbReference type="AlphaFoldDB" id="A0A3Q9UWU4"/>
<dbReference type="InterPro" id="IPR005119">
    <property type="entry name" value="LysR_subst-bd"/>
</dbReference>
<evidence type="ECO:0000313" key="7">
    <source>
        <dbReference type="Proteomes" id="UP000285317"/>
    </source>
</evidence>
<evidence type="ECO:0000256" key="2">
    <source>
        <dbReference type="ARBA" id="ARBA00023015"/>
    </source>
</evidence>
<evidence type="ECO:0000256" key="3">
    <source>
        <dbReference type="ARBA" id="ARBA00023125"/>
    </source>
</evidence>
<dbReference type="Gene3D" id="1.10.10.10">
    <property type="entry name" value="Winged helix-like DNA-binding domain superfamily/Winged helix DNA-binding domain"/>
    <property type="match status" value="1"/>
</dbReference>
<dbReference type="KEGG" id="rfs:C1I64_06205"/>
<dbReference type="InterPro" id="IPR036388">
    <property type="entry name" value="WH-like_DNA-bd_sf"/>
</dbReference>
<dbReference type="PANTHER" id="PTHR30346">
    <property type="entry name" value="TRANSCRIPTIONAL DUAL REGULATOR HCAR-RELATED"/>
    <property type="match status" value="1"/>
</dbReference>